<dbReference type="Proteomes" id="UP000183994">
    <property type="component" value="Unassembled WGS sequence"/>
</dbReference>
<accession>A0A1M6J3D7</accession>
<dbReference type="EMBL" id="FQZU01000007">
    <property type="protein sequence ID" value="SHJ41177.1"/>
    <property type="molecule type" value="Genomic_DNA"/>
</dbReference>
<keyword evidence="1" id="KW-0472">Membrane</keyword>
<dbReference type="STRING" id="1121393.SAMN02745216_01610"/>
<organism evidence="2 3">
    <name type="scientific">Desulfatibacillum alkenivorans DSM 16219</name>
    <dbReference type="NCBI Taxonomy" id="1121393"/>
    <lineage>
        <taxon>Bacteria</taxon>
        <taxon>Pseudomonadati</taxon>
        <taxon>Thermodesulfobacteriota</taxon>
        <taxon>Desulfobacteria</taxon>
        <taxon>Desulfobacterales</taxon>
        <taxon>Desulfatibacillaceae</taxon>
        <taxon>Desulfatibacillum</taxon>
    </lineage>
</organism>
<name>A0A1M6J3D7_9BACT</name>
<feature type="transmembrane region" description="Helical" evidence="1">
    <location>
        <begin position="380"/>
        <end position="399"/>
    </location>
</feature>
<dbReference type="RefSeq" id="WP_073474760.1">
    <property type="nucleotide sequence ID" value="NZ_FQZU01000007.1"/>
</dbReference>
<sequence>MEDHRGESPDQKRKISPATVKMITIIVLIFLLMIPTGLISGLINERSGRRMEAVDEISSKWGNAQMLCGPFITLPYEVAQKDYVRTHSAHFLPHELNINGEAKPMNLSRGIYEAVVYNSTLEISGTFKKFDLEKLGIDPQNVDWDKAALELGITDMRGLTKRVSGKFNKADLKMGPGLSSQEVFESGISSPIAVDAIQEEYTFSIQICLNGSYSLQFIPLGETTSVHMKSDWSSPSFFGAYLPGERNVGEGFEAKWNILDLNREYPQYWVDEGYGVQRSGFGVKFINTADAYQQSERTLKYAILFILVAFVGFFLVEVITRVRIHPIQYALVGMAIVIFYLLLISVSEHVAFGGAYLASCIAVMILVTGYSSSVLKSKKFALIVGGVYAALYGYLFILLQLEDYSLVSGAAGLAVLLGLTMYLTRNIDWYAVEI</sequence>
<dbReference type="PIRSF" id="PIRSF004548">
    <property type="entry name" value="CreD"/>
    <property type="match status" value="1"/>
</dbReference>
<feature type="transmembrane region" description="Helical" evidence="1">
    <location>
        <begin position="20"/>
        <end position="43"/>
    </location>
</feature>
<feature type="transmembrane region" description="Helical" evidence="1">
    <location>
        <begin position="327"/>
        <end position="344"/>
    </location>
</feature>
<feature type="transmembrane region" description="Helical" evidence="1">
    <location>
        <begin position="301"/>
        <end position="320"/>
    </location>
</feature>
<dbReference type="InterPro" id="IPR010364">
    <property type="entry name" value="Uncharacterised_IM_CreD"/>
</dbReference>
<dbReference type="OrthoDB" id="9791851at2"/>
<reference evidence="3" key="1">
    <citation type="submission" date="2016-11" db="EMBL/GenBank/DDBJ databases">
        <authorList>
            <person name="Varghese N."/>
            <person name="Submissions S."/>
        </authorList>
    </citation>
    <scope>NUCLEOTIDE SEQUENCE [LARGE SCALE GENOMIC DNA]</scope>
    <source>
        <strain evidence="3">DSM 16219</strain>
    </source>
</reference>
<dbReference type="PANTHER" id="PTHR30092">
    <property type="entry name" value="INNER MEMBRANE PROTEIN CRED"/>
    <property type="match status" value="1"/>
</dbReference>
<keyword evidence="1" id="KW-0812">Transmembrane</keyword>
<feature type="transmembrane region" description="Helical" evidence="1">
    <location>
        <begin position="350"/>
        <end position="368"/>
    </location>
</feature>
<proteinExistence type="predicted"/>
<evidence type="ECO:0000256" key="1">
    <source>
        <dbReference type="SAM" id="Phobius"/>
    </source>
</evidence>
<dbReference type="NCBIfam" id="NF008712">
    <property type="entry name" value="PRK11715.1-1"/>
    <property type="match status" value="1"/>
</dbReference>
<dbReference type="AlphaFoldDB" id="A0A1M6J3D7"/>
<evidence type="ECO:0000313" key="3">
    <source>
        <dbReference type="Proteomes" id="UP000183994"/>
    </source>
</evidence>
<gene>
    <name evidence="2" type="ORF">SAMN02745216_01610</name>
</gene>
<dbReference type="Pfam" id="PF06123">
    <property type="entry name" value="CreD"/>
    <property type="match status" value="1"/>
</dbReference>
<feature type="transmembrane region" description="Helical" evidence="1">
    <location>
        <begin position="405"/>
        <end position="424"/>
    </location>
</feature>
<evidence type="ECO:0000313" key="2">
    <source>
        <dbReference type="EMBL" id="SHJ41177.1"/>
    </source>
</evidence>
<protein>
    <submittedName>
        <fullName evidence="2">Inner membrane protein</fullName>
    </submittedName>
</protein>
<dbReference type="PANTHER" id="PTHR30092:SF0">
    <property type="entry name" value="INNER MEMBRANE PROTEIN CRED"/>
    <property type="match status" value="1"/>
</dbReference>
<keyword evidence="1" id="KW-1133">Transmembrane helix</keyword>
<keyword evidence="3" id="KW-1185">Reference proteome</keyword>
<dbReference type="GO" id="GO:0005886">
    <property type="term" value="C:plasma membrane"/>
    <property type="evidence" value="ECO:0007669"/>
    <property type="project" value="TreeGrafter"/>
</dbReference>